<accession>A0A3P1BP58</accession>
<protein>
    <submittedName>
        <fullName evidence="1">Uncharacterized protein</fullName>
    </submittedName>
</protein>
<sequence>MKTFRIEIRTDLCLKNKEILKRISFKDPIIGDGYGTKRFITESEEVAYLDFFESGGLPFPLKEISSYFTLINTEKKKKNEYSFLSTNDAFRYFSDLSKSGKFWYMDQVGNPDFYKNCYDKETGFSIKNLNLTEKNIKSQPITFHYWLALSPEKKMSSMEYFFKNPVHANYPILNHPFWDL</sequence>
<proteinExistence type="predicted"/>
<evidence type="ECO:0000313" key="1">
    <source>
        <dbReference type="EMBL" id="RRB02838.1"/>
    </source>
</evidence>
<gene>
    <name evidence="1" type="ORF">EHT25_20585</name>
</gene>
<evidence type="ECO:0000313" key="2">
    <source>
        <dbReference type="Proteomes" id="UP000271925"/>
    </source>
</evidence>
<reference evidence="1 2" key="1">
    <citation type="submission" date="2018-11" db="EMBL/GenBank/DDBJ databases">
        <authorList>
            <person name="Zhou Z."/>
            <person name="Wang G."/>
        </authorList>
    </citation>
    <scope>NUCLEOTIDE SEQUENCE [LARGE SCALE GENOMIC DNA]</scope>
    <source>
        <strain evidence="1 2">KCTC52004</strain>
    </source>
</reference>
<name>A0A3P1BP58_9BACT</name>
<comment type="caution">
    <text evidence="1">The sequence shown here is derived from an EMBL/GenBank/DDBJ whole genome shotgun (WGS) entry which is preliminary data.</text>
</comment>
<dbReference type="RefSeq" id="WP_124877001.1">
    <property type="nucleotide sequence ID" value="NZ_RQJO01000009.1"/>
</dbReference>
<dbReference type="EMBL" id="RQJO01000009">
    <property type="protein sequence ID" value="RRB02838.1"/>
    <property type="molecule type" value="Genomic_DNA"/>
</dbReference>
<dbReference type="AlphaFoldDB" id="A0A3P1BP58"/>
<dbReference type="Proteomes" id="UP000271925">
    <property type="component" value="Unassembled WGS sequence"/>
</dbReference>
<keyword evidence="2" id="KW-1185">Reference proteome</keyword>
<organism evidence="1 2">
    <name type="scientific">Larkinella rosea</name>
    <dbReference type="NCBI Taxonomy" id="2025312"/>
    <lineage>
        <taxon>Bacteria</taxon>
        <taxon>Pseudomonadati</taxon>
        <taxon>Bacteroidota</taxon>
        <taxon>Cytophagia</taxon>
        <taxon>Cytophagales</taxon>
        <taxon>Spirosomataceae</taxon>
        <taxon>Larkinella</taxon>
    </lineage>
</organism>